<keyword evidence="1" id="KW-1133">Transmembrane helix</keyword>
<dbReference type="Proteomes" id="UP001549111">
    <property type="component" value="Unassembled WGS sequence"/>
</dbReference>
<keyword evidence="1" id="KW-0472">Membrane</keyword>
<protein>
    <submittedName>
        <fullName evidence="3">ABC-type uncharacterized transport system permease subunit</fullName>
    </submittedName>
    <submittedName>
        <fullName evidence="4">Cytochrome C assembly protein</fullName>
    </submittedName>
</protein>
<feature type="transmembrane region" description="Helical" evidence="1">
    <location>
        <begin position="60"/>
        <end position="81"/>
    </location>
</feature>
<feature type="transmembrane region" description="Helical" evidence="1">
    <location>
        <begin position="123"/>
        <end position="145"/>
    </location>
</feature>
<dbReference type="Pfam" id="PF01578">
    <property type="entry name" value="Cytochrom_C_asm"/>
    <property type="match status" value="1"/>
</dbReference>
<dbReference type="KEGG" id="snn:EWH46_16690"/>
<sequence>MSLGLTPWLVPSLAALAGYLLAMRPGERPWRVRLLPLAWLAHGLAGALHLFGIGEPGQGVRFGFAPALAATAWLVIGLHALESRFVPVPGVRRWLALSGLMTLALAMLFPGEGLRSSSPWAPLHWMMGLAAYGLVAAAVLHAAWLDRAERQMRDRSRARLEAPAGTIGLPLLTLERLTYRFVAAGFVMLTLALLLGVWFTPVWHWDHKTVFSLLGWVVLAGLMAGRQFFGWRGRRATRWLYAGSVLLLLAYVGSRFVLEVLLQRLPAGA</sequence>
<feature type="transmembrane region" description="Helical" evidence="1">
    <location>
        <begin position="181"/>
        <end position="203"/>
    </location>
</feature>
<dbReference type="OrthoDB" id="9780793at2"/>
<gene>
    <name evidence="3" type="ORF">ABIC99_000690</name>
    <name evidence="4" type="ORF">EWH46_16690</name>
</gene>
<organism evidence="4 5">
    <name type="scientific">Sphaerotilus sulfidivorans</name>
    <dbReference type="NCBI Taxonomy" id="639200"/>
    <lineage>
        <taxon>Bacteria</taxon>
        <taxon>Pseudomonadati</taxon>
        <taxon>Pseudomonadota</taxon>
        <taxon>Betaproteobacteria</taxon>
        <taxon>Burkholderiales</taxon>
        <taxon>Sphaerotilaceae</taxon>
        <taxon>Sphaerotilus</taxon>
    </lineage>
</organism>
<dbReference type="PANTHER" id="PTHR38034">
    <property type="entry name" value="INNER MEMBRANE PROTEIN YPJD"/>
    <property type="match status" value="1"/>
</dbReference>
<dbReference type="GO" id="GO:0020037">
    <property type="term" value="F:heme binding"/>
    <property type="evidence" value="ECO:0007669"/>
    <property type="project" value="InterPro"/>
</dbReference>
<dbReference type="InterPro" id="IPR052372">
    <property type="entry name" value="YpjD/HemX"/>
</dbReference>
<dbReference type="RefSeq" id="WP_149504858.1">
    <property type="nucleotide sequence ID" value="NZ_CP035708.1"/>
</dbReference>
<feature type="transmembrane region" description="Helical" evidence="1">
    <location>
        <begin position="240"/>
        <end position="258"/>
    </location>
</feature>
<feature type="transmembrane region" description="Helical" evidence="1">
    <location>
        <begin position="34"/>
        <end position="54"/>
    </location>
</feature>
<dbReference type="EMBL" id="JBEPLS010000002">
    <property type="protein sequence ID" value="MET3602906.1"/>
    <property type="molecule type" value="Genomic_DNA"/>
</dbReference>
<evidence type="ECO:0000259" key="2">
    <source>
        <dbReference type="Pfam" id="PF01578"/>
    </source>
</evidence>
<feature type="transmembrane region" description="Helical" evidence="1">
    <location>
        <begin position="6"/>
        <end position="22"/>
    </location>
</feature>
<dbReference type="EMBL" id="CP035708">
    <property type="protein sequence ID" value="QEN02231.1"/>
    <property type="molecule type" value="Genomic_DNA"/>
</dbReference>
<dbReference type="AlphaFoldDB" id="A0A5C1Q3V4"/>
<dbReference type="Proteomes" id="UP000323522">
    <property type="component" value="Chromosome"/>
</dbReference>
<feature type="domain" description="Cytochrome c assembly protein" evidence="2">
    <location>
        <begin position="68"/>
        <end position="261"/>
    </location>
</feature>
<keyword evidence="1" id="KW-0812">Transmembrane</keyword>
<evidence type="ECO:0000256" key="1">
    <source>
        <dbReference type="SAM" id="Phobius"/>
    </source>
</evidence>
<evidence type="ECO:0000313" key="6">
    <source>
        <dbReference type="Proteomes" id="UP001549111"/>
    </source>
</evidence>
<feature type="transmembrane region" description="Helical" evidence="1">
    <location>
        <begin position="93"/>
        <end position="111"/>
    </location>
</feature>
<dbReference type="InterPro" id="IPR002541">
    <property type="entry name" value="Cyt_c_assembly"/>
</dbReference>
<name>A0A5C1Q3V4_9BURK</name>
<keyword evidence="6" id="KW-1185">Reference proteome</keyword>
<dbReference type="PANTHER" id="PTHR38034:SF1">
    <property type="entry name" value="INNER MEMBRANE PROTEIN YPJD"/>
    <property type="match status" value="1"/>
</dbReference>
<evidence type="ECO:0000313" key="3">
    <source>
        <dbReference type="EMBL" id="MET3602906.1"/>
    </source>
</evidence>
<reference evidence="3 6" key="2">
    <citation type="submission" date="2024-06" db="EMBL/GenBank/DDBJ databases">
        <title>Genomic Encyclopedia of Type Strains, Phase IV (KMG-IV): sequencing the most valuable type-strain genomes for metagenomic binning, comparative biology and taxonomic classification.</title>
        <authorList>
            <person name="Goeker M."/>
        </authorList>
    </citation>
    <scope>NUCLEOTIDE SEQUENCE [LARGE SCALE GENOMIC DNA]</scope>
    <source>
        <strain evidence="3 6">D-501</strain>
    </source>
</reference>
<dbReference type="GO" id="GO:0017004">
    <property type="term" value="P:cytochrome complex assembly"/>
    <property type="evidence" value="ECO:0007669"/>
    <property type="project" value="InterPro"/>
</dbReference>
<evidence type="ECO:0000313" key="4">
    <source>
        <dbReference type="EMBL" id="QEN02231.1"/>
    </source>
</evidence>
<feature type="transmembrane region" description="Helical" evidence="1">
    <location>
        <begin position="209"/>
        <end position="228"/>
    </location>
</feature>
<evidence type="ECO:0000313" key="5">
    <source>
        <dbReference type="Proteomes" id="UP000323522"/>
    </source>
</evidence>
<accession>A0A5C1Q3V4</accession>
<proteinExistence type="predicted"/>
<reference evidence="4 5" key="1">
    <citation type="submission" date="2019-02" db="EMBL/GenBank/DDBJ databases">
        <title>Complete Genome Sequence and Methylome Analysis of Sphaerotilus natans subsp. sulfidivorans D-507.</title>
        <authorList>
            <person name="Fomenkov A."/>
            <person name="Gridneva E."/>
            <person name="Smolyakov D."/>
            <person name="Dubinina G."/>
            <person name="Vincze T."/>
            <person name="Grabovich M."/>
            <person name="Roberts R.J."/>
        </authorList>
    </citation>
    <scope>NUCLEOTIDE SEQUENCE [LARGE SCALE GENOMIC DNA]</scope>
    <source>
        <strain evidence="4 5">D-507</strain>
    </source>
</reference>